<evidence type="ECO:0000256" key="5">
    <source>
        <dbReference type="ARBA" id="ARBA00022617"/>
    </source>
</evidence>
<dbReference type="SUPFAM" id="SSF48264">
    <property type="entry name" value="Cytochrome P450"/>
    <property type="match status" value="1"/>
</dbReference>
<dbReference type="GO" id="GO:0005506">
    <property type="term" value="F:iron ion binding"/>
    <property type="evidence" value="ECO:0007669"/>
    <property type="project" value="InterPro"/>
</dbReference>
<evidence type="ECO:0000256" key="10">
    <source>
        <dbReference type="ARBA" id="ARBA00023004"/>
    </source>
</evidence>
<proteinExistence type="inferred from homology"/>
<keyword evidence="10" id="KW-0408">Iron</keyword>
<organism evidence="14 15">
    <name type="scientific">Pisolithus microcarpus 441</name>
    <dbReference type="NCBI Taxonomy" id="765257"/>
    <lineage>
        <taxon>Eukaryota</taxon>
        <taxon>Fungi</taxon>
        <taxon>Dikarya</taxon>
        <taxon>Basidiomycota</taxon>
        <taxon>Agaricomycotina</taxon>
        <taxon>Agaricomycetes</taxon>
        <taxon>Agaricomycetidae</taxon>
        <taxon>Boletales</taxon>
        <taxon>Sclerodermatineae</taxon>
        <taxon>Pisolithaceae</taxon>
        <taxon>Pisolithus</taxon>
    </lineage>
</organism>
<dbReference type="Gene3D" id="1.10.630.10">
    <property type="entry name" value="Cytochrome P450"/>
    <property type="match status" value="1"/>
</dbReference>
<evidence type="ECO:0000256" key="4">
    <source>
        <dbReference type="ARBA" id="ARBA00010617"/>
    </source>
</evidence>
<keyword evidence="7" id="KW-0479">Metal-binding</keyword>
<evidence type="ECO:0000256" key="2">
    <source>
        <dbReference type="ARBA" id="ARBA00004370"/>
    </source>
</evidence>
<evidence type="ECO:0000256" key="12">
    <source>
        <dbReference type="ARBA" id="ARBA00023136"/>
    </source>
</evidence>
<dbReference type="Pfam" id="PF00067">
    <property type="entry name" value="p450"/>
    <property type="match status" value="1"/>
</dbReference>
<evidence type="ECO:0000256" key="1">
    <source>
        <dbReference type="ARBA" id="ARBA00001971"/>
    </source>
</evidence>
<comment type="subcellular location">
    <subcellularLocation>
        <location evidence="2">Membrane</location>
    </subcellularLocation>
</comment>
<dbReference type="InterPro" id="IPR050121">
    <property type="entry name" value="Cytochrome_P450_monoxygenase"/>
</dbReference>
<dbReference type="InterPro" id="IPR036396">
    <property type="entry name" value="Cyt_P450_sf"/>
</dbReference>
<dbReference type="HOGENOM" id="CLU_1696221_0_0_1"/>
<dbReference type="InterPro" id="IPR002401">
    <property type="entry name" value="Cyt_P450_E_grp-I"/>
</dbReference>
<dbReference type="GO" id="GO:0016705">
    <property type="term" value="F:oxidoreductase activity, acting on paired donors, with incorporation or reduction of molecular oxygen"/>
    <property type="evidence" value="ECO:0007669"/>
    <property type="project" value="InterPro"/>
</dbReference>
<dbReference type="PRINTS" id="PR00463">
    <property type="entry name" value="EP450I"/>
</dbReference>
<keyword evidence="12 13" id="KW-0472">Membrane</keyword>
<comment type="pathway">
    <text evidence="3">Secondary metabolite biosynthesis; terpenoid biosynthesis.</text>
</comment>
<gene>
    <name evidence="14" type="ORF">PISMIDRAFT_19306</name>
</gene>
<comment type="cofactor">
    <cofactor evidence="1">
        <name>heme</name>
        <dbReference type="ChEBI" id="CHEBI:30413"/>
    </cofactor>
</comment>
<dbReference type="PRINTS" id="PR00385">
    <property type="entry name" value="P450"/>
</dbReference>
<keyword evidence="6 13" id="KW-0812">Transmembrane</keyword>
<name>A0A0C9YCX9_9AGAM</name>
<dbReference type="InterPro" id="IPR001128">
    <property type="entry name" value="Cyt_P450"/>
</dbReference>
<dbReference type="AlphaFoldDB" id="A0A0C9YCX9"/>
<reference evidence="15" key="2">
    <citation type="submission" date="2015-01" db="EMBL/GenBank/DDBJ databases">
        <title>Evolutionary Origins and Diversification of the Mycorrhizal Mutualists.</title>
        <authorList>
            <consortium name="DOE Joint Genome Institute"/>
            <consortium name="Mycorrhizal Genomics Consortium"/>
            <person name="Kohler A."/>
            <person name="Kuo A."/>
            <person name="Nagy L.G."/>
            <person name="Floudas D."/>
            <person name="Copeland A."/>
            <person name="Barry K.W."/>
            <person name="Cichocki N."/>
            <person name="Veneault-Fourrey C."/>
            <person name="LaButti K."/>
            <person name="Lindquist E.A."/>
            <person name="Lipzen A."/>
            <person name="Lundell T."/>
            <person name="Morin E."/>
            <person name="Murat C."/>
            <person name="Riley R."/>
            <person name="Ohm R."/>
            <person name="Sun H."/>
            <person name="Tunlid A."/>
            <person name="Henrissat B."/>
            <person name="Grigoriev I.V."/>
            <person name="Hibbett D.S."/>
            <person name="Martin F."/>
        </authorList>
    </citation>
    <scope>NUCLEOTIDE SEQUENCE [LARGE SCALE GENOMIC DNA]</scope>
    <source>
        <strain evidence="15">441</strain>
    </source>
</reference>
<evidence type="ECO:0000256" key="9">
    <source>
        <dbReference type="ARBA" id="ARBA00023002"/>
    </source>
</evidence>
<evidence type="ECO:0000256" key="3">
    <source>
        <dbReference type="ARBA" id="ARBA00004721"/>
    </source>
</evidence>
<evidence type="ECO:0000313" key="15">
    <source>
        <dbReference type="Proteomes" id="UP000054018"/>
    </source>
</evidence>
<evidence type="ECO:0000256" key="11">
    <source>
        <dbReference type="ARBA" id="ARBA00023033"/>
    </source>
</evidence>
<keyword evidence="11" id="KW-0503">Monooxygenase</keyword>
<evidence type="ECO:0000256" key="6">
    <source>
        <dbReference type="ARBA" id="ARBA00022692"/>
    </source>
</evidence>
<comment type="similarity">
    <text evidence="4">Belongs to the cytochrome P450 family.</text>
</comment>
<keyword evidence="5" id="KW-0349">Heme</keyword>
<feature type="transmembrane region" description="Helical" evidence="13">
    <location>
        <begin position="128"/>
        <end position="147"/>
    </location>
</feature>
<dbReference type="Proteomes" id="UP000054018">
    <property type="component" value="Unassembled WGS sequence"/>
</dbReference>
<evidence type="ECO:0000256" key="7">
    <source>
        <dbReference type="ARBA" id="ARBA00022723"/>
    </source>
</evidence>
<accession>A0A0C9YCX9</accession>
<dbReference type="GO" id="GO:0016020">
    <property type="term" value="C:membrane"/>
    <property type="evidence" value="ECO:0007669"/>
    <property type="project" value="UniProtKB-SubCell"/>
</dbReference>
<dbReference type="GO" id="GO:0004497">
    <property type="term" value="F:monooxygenase activity"/>
    <property type="evidence" value="ECO:0007669"/>
    <property type="project" value="UniProtKB-KW"/>
</dbReference>
<keyword evidence="8 13" id="KW-1133">Transmembrane helix</keyword>
<evidence type="ECO:0000313" key="14">
    <source>
        <dbReference type="EMBL" id="KIK11704.1"/>
    </source>
</evidence>
<dbReference type="InterPro" id="IPR036259">
    <property type="entry name" value="MFS_trans_sf"/>
</dbReference>
<evidence type="ECO:0000256" key="13">
    <source>
        <dbReference type="SAM" id="Phobius"/>
    </source>
</evidence>
<dbReference type="GO" id="GO:0020037">
    <property type="term" value="F:heme binding"/>
    <property type="evidence" value="ECO:0007669"/>
    <property type="project" value="InterPro"/>
</dbReference>
<dbReference type="OrthoDB" id="3936150at2759"/>
<dbReference type="EMBL" id="KN834169">
    <property type="protein sequence ID" value="KIK11704.1"/>
    <property type="molecule type" value="Genomic_DNA"/>
</dbReference>
<keyword evidence="15" id="KW-1185">Reference proteome</keyword>
<dbReference type="SUPFAM" id="SSF103473">
    <property type="entry name" value="MFS general substrate transporter"/>
    <property type="match status" value="1"/>
</dbReference>
<dbReference type="Gene3D" id="1.20.1250.20">
    <property type="entry name" value="MFS general substrate transporter like domains"/>
    <property type="match status" value="1"/>
</dbReference>
<dbReference type="PANTHER" id="PTHR24305:SF166">
    <property type="entry name" value="CYTOCHROME P450 12A4, MITOCHONDRIAL-RELATED"/>
    <property type="match status" value="1"/>
</dbReference>
<protein>
    <submittedName>
        <fullName evidence="14">Uncharacterized protein</fullName>
    </submittedName>
</protein>
<keyword evidence="9" id="KW-0560">Oxidoreductase</keyword>
<dbReference type="PANTHER" id="PTHR24305">
    <property type="entry name" value="CYTOCHROME P450"/>
    <property type="match status" value="1"/>
</dbReference>
<reference evidence="14 15" key="1">
    <citation type="submission" date="2014-04" db="EMBL/GenBank/DDBJ databases">
        <authorList>
            <consortium name="DOE Joint Genome Institute"/>
            <person name="Kuo A."/>
            <person name="Kohler A."/>
            <person name="Costa M.D."/>
            <person name="Nagy L.G."/>
            <person name="Floudas D."/>
            <person name="Copeland A."/>
            <person name="Barry K.W."/>
            <person name="Cichocki N."/>
            <person name="Veneault-Fourrey C."/>
            <person name="LaButti K."/>
            <person name="Lindquist E.A."/>
            <person name="Lipzen A."/>
            <person name="Lundell T."/>
            <person name="Morin E."/>
            <person name="Murat C."/>
            <person name="Sun H."/>
            <person name="Tunlid A."/>
            <person name="Henrissat B."/>
            <person name="Grigoriev I.V."/>
            <person name="Hibbett D.S."/>
            <person name="Martin F."/>
            <person name="Nordberg H.P."/>
            <person name="Cantor M.N."/>
            <person name="Hua S.X."/>
        </authorList>
    </citation>
    <scope>NUCLEOTIDE SEQUENCE [LARGE SCALE GENOMIC DNA]</scope>
    <source>
        <strain evidence="14 15">441</strain>
    </source>
</reference>
<evidence type="ECO:0000256" key="8">
    <source>
        <dbReference type="ARBA" id="ARBA00022989"/>
    </source>
</evidence>
<sequence length="155" mass="17177">MTWALFELARHPDIQTKLHEELLSFGEPSYDQLTTGFPYLDAVVQETLRFWPAAQERVCQVSVMVESSVADSLLRVFMYGVLYAISSEIFPAIHRGTGNCLTSTSKGIFAVMAPVIALYANLETVVPVYVAGSLLLFAGFVVLLLPYEPRDKVSI</sequence>